<dbReference type="AlphaFoldDB" id="A0A178M2N1"/>
<organism evidence="2 3">
    <name type="scientific">Mycolicibacterium iranicum</name>
    <name type="common">Mycobacterium iranicum</name>
    <dbReference type="NCBI Taxonomy" id="912594"/>
    <lineage>
        <taxon>Bacteria</taxon>
        <taxon>Bacillati</taxon>
        <taxon>Actinomycetota</taxon>
        <taxon>Actinomycetes</taxon>
        <taxon>Mycobacteriales</taxon>
        <taxon>Mycobacteriaceae</taxon>
        <taxon>Mycolicibacterium</taxon>
    </lineage>
</organism>
<feature type="domain" description="Fumarylacetoacetase-like C-terminal" evidence="1">
    <location>
        <begin position="113"/>
        <end position="300"/>
    </location>
</feature>
<comment type="caution">
    <text evidence="2">The sequence shown here is derived from an EMBL/GenBank/DDBJ whole genome shotgun (WGS) entry which is preliminary data.</text>
</comment>
<accession>A0A178M2N1</accession>
<gene>
    <name evidence="2" type="ORF">A4X20_12800</name>
</gene>
<evidence type="ECO:0000259" key="1">
    <source>
        <dbReference type="Pfam" id="PF01557"/>
    </source>
</evidence>
<reference evidence="2 3" key="1">
    <citation type="submission" date="2016-04" db="EMBL/GenBank/DDBJ databases">
        <title>Draft Genome Sequences of Staphylococcus capitis Strain H36, S. capitis Strain H65, S. cohnii Strain H62, S. hominis Strain H69, Mycobacterium iranicum Strain H39, Plantibacter sp. Strain H53, Pseudomonas oryzihabitans Strain H72, and Microbacterium sp. Strain H83, isolated from residential settings.</title>
        <authorList>
            <person name="Lymperopoulou D."/>
            <person name="Adams R.I."/>
            <person name="Lindow S."/>
            <person name="Coil D.A."/>
            <person name="Jospin G."/>
            <person name="Eisen J.A."/>
        </authorList>
    </citation>
    <scope>NUCLEOTIDE SEQUENCE [LARGE SCALE GENOMIC DNA]</scope>
    <source>
        <strain evidence="2 3">H39</strain>
    </source>
</reference>
<dbReference type="PANTHER" id="PTHR43211:SF1">
    <property type="entry name" value="BLL6422 PROTEIN"/>
    <property type="match status" value="1"/>
</dbReference>
<dbReference type="EMBL" id="LWCS01000003">
    <property type="protein sequence ID" value="OAN41483.1"/>
    <property type="molecule type" value="Genomic_DNA"/>
</dbReference>
<dbReference type="SUPFAM" id="SSF56529">
    <property type="entry name" value="FAH"/>
    <property type="match status" value="1"/>
</dbReference>
<name>A0A178M2N1_MYCIR</name>
<dbReference type="PANTHER" id="PTHR43211">
    <property type="entry name" value="FUMARYLACETOACETATE HYDROLASE"/>
    <property type="match status" value="1"/>
</dbReference>
<sequence>MKLRRVIADDRLELQAMSADGSWAPAPDPSALGGPVFAPDWELANAQRHHELSGSVLPFQPASFRDFMLYEKHAVDAARGLVSRFMPAAAPVAAVFEKMSKKPFPPFKPKPLFYRQPIYYMSNHLTFVPSGTPVAFPDYSEALDYELEIGFVLKSPLFNATPQEALAAIGAFVVVNDLSARDVQRAEMVTGLGPQKAKHFASSMSAVAITADEILPRIDRLTGSVVINGRAVSTVSSAGPQWTIGDMLAHASRSERLYPGELFATGTLPGGSGMETGNWLRPGDEVMLTIDGIGEIAHAIT</sequence>
<protein>
    <submittedName>
        <fullName evidence="2">Fumarylacetoacetase</fullName>
    </submittedName>
</protein>
<dbReference type="InterPro" id="IPR036663">
    <property type="entry name" value="Fumarylacetoacetase_C_sf"/>
</dbReference>
<proteinExistence type="predicted"/>
<evidence type="ECO:0000313" key="2">
    <source>
        <dbReference type="EMBL" id="OAN41483.1"/>
    </source>
</evidence>
<dbReference type="GO" id="GO:0003824">
    <property type="term" value="F:catalytic activity"/>
    <property type="evidence" value="ECO:0007669"/>
    <property type="project" value="InterPro"/>
</dbReference>
<dbReference type="Gene3D" id="3.90.850.10">
    <property type="entry name" value="Fumarylacetoacetase-like, C-terminal domain"/>
    <property type="match status" value="1"/>
</dbReference>
<dbReference type="STRING" id="912594.AWC12_04110"/>
<dbReference type="OrthoDB" id="2273115at2"/>
<dbReference type="RefSeq" id="WP_064280309.1">
    <property type="nucleotide sequence ID" value="NZ_LWCS01000003.1"/>
</dbReference>
<dbReference type="InterPro" id="IPR011234">
    <property type="entry name" value="Fumarylacetoacetase-like_C"/>
</dbReference>
<dbReference type="Proteomes" id="UP000078396">
    <property type="component" value="Unassembled WGS sequence"/>
</dbReference>
<dbReference type="Pfam" id="PF01557">
    <property type="entry name" value="FAA_hydrolase"/>
    <property type="match status" value="1"/>
</dbReference>
<evidence type="ECO:0000313" key="3">
    <source>
        <dbReference type="Proteomes" id="UP000078396"/>
    </source>
</evidence>